<dbReference type="InterPro" id="IPR050261">
    <property type="entry name" value="FrsA_esterase"/>
</dbReference>
<keyword evidence="3" id="KW-0378">Hydrolase</keyword>
<keyword evidence="4" id="KW-1185">Reference proteome</keyword>
<dbReference type="InterPro" id="IPR029058">
    <property type="entry name" value="AB_hydrolase_fold"/>
</dbReference>
<dbReference type="KEGG" id="nib:GU926_17295"/>
<dbReference type="EMBL" id="CP047897">
    <property type="protein sequence ID" value="QHL89089.1"/>
    <property type="molecule type" value="Genomic_DNA"/>
</dbReference>
<dbReference type="Proteomes" id="UP000464214">
    <property type="component" value="Chromosome"/>
</dbReference>
<dbReference type="Gene3D" id="3.40.50.1820">
    <property type="entry name" value="alpha/beta hydrolase"/>
    <property type="match status" value="1"/>
</dbReference>
<protein>
    <submittedName>
        <fullName evidence="3">Dienelactone hydrolase family protein</fullName>
    </submittedName>
</protein>
<feature type="chain" id="PRO_5027061663" evidence="1">
    <location>
        <begin position="21"/>
        <end position="260"/>
    </location>
</feature>
<gene>
    <name evidence="3" type="ORF">GU926_17295</name>
</gene>
<evidence type="ECO:0000313" key="3">
    <source>
        <dbReference type="EMBL" id="QHL89089.1"/>
    </source>
</evidence>
<reference evidence="3 4" key="1">
    <citation type="submission" date="2020-01" db="EMBL/GenBank/DDBJ databases">
        <authorList>
            <person name="Kim M."/>
        </authorList>
    </citation>
    <scope>NUCLEOTIDE SEQUENCE [LARGE SCALE GENOMIC DNA]</scope>
    <source>
        <strain evidence="3 4">BT10</strain>
    </source>
</reference>
<proteinExistence type="predicted"/>
<dbReference type="GO" id="GO:0016787">
    <property type="term" value="F:hydrolase activity"/>
    <property type="evidence" value="ECO:0007669"/>
    <property type="project" value="UniProtKB-KW"/>
</dbReference>
<name>A0A6P1P3S9_9BACT</name>
<feature type="domain" description="Dienelactone hydrolase" evidence="2">
    <location>
        <begin position="38"/>
        <end position="258"/>
    </location>
</feature>
<feature type="signal peptide" evidence="1">
    <location>
        <begin position="1"/>
        <end position="20"/>
    </location>
</feature>
<evidence type="ECO:0000313" key="4">
    <source>
        <dbReference type="Proteomes" id="UP000464214"/>
    </source>
</evidence>
<organism evidence="3 4">
    <name type="scientific">Nibribacter ruber</name>
    <dbReference type="NCBI Taxonomy" id="2698458"/>
    <lineage>
        <taxon>Bacteria</taxon>
        <taxon>Pseudomonadati</taxon>
        <taxon>Bacteroidota</taxon>
        <taxon>Cytophagia</taxon>
        <taxon>Cytophagales</taxon>
        <taxon>Hymenobacteraceae</taxon>
        <taxon>Nibribacter</taxon>
    </lineage>
</organism>
<dbReference type="AlphaFoldDB" id="A0A6P1P3S9"/>
<evidence type="ECO:0000259" key="2">
    <source>
        <dbReference type="Pfam" id="PF01738"/>
    </source>
</evidence>
<dbReference type="Pfam" id="PF01738">
    <property type="entry name" value="DLH"/>
    <property type="match status" value="1"/>
</dbReference>
<dbReference type="PANTHER" id="PTHR22946">
    <property type="entry name" value="DIENELACTONE HYDROLASE DOMAIN-CONTAINING PROTEIN-RELATED"/>
    <property type="match status" value="1"/>
</dbReference>
<sequence length="260" mass="28340">MKTLFTFFLLTLLMSTTLQAQKIKTQLVEYKDGQTTLEGYLAYDPALKGKRPAVLVVHEWTGINDYTKKRCDELAKMGYVAFAADIYGKGVRPASPEAAGAESGKYKSNLPLLRSRINAALDHVQKMANVDTKKIAAIGYCFGGTTVLELARSGADVAGVVSFHGGLGTPNPSDAKNIMAKLLVAHGAIDPYVPQTEVEGFFKEMNEAKVDYQFIAYSNAVHSFTNPASGNDNSKGAAYNATADRRSWEAMKQFFAEIFK</sequence>
<dbReference type="PANTHER" id="PTHR22946:SF0">
    <property type="entry name" value="DIENELACTONE HYDROLASE DOMAIN-CONTAINING PROTEIN"/>
    <property type="match status" value="1"/>
</dbReference>
<keyword evidence="1" id="KW-0732">Signal</keyword>
<accession>A0A6P1P3S9</accession>
<dbReference type="InterPro" id="IPR002925">
    <property type="entry name" value="Dienelactn_hydro"/>
</dbReference>
<dbReference type="SUPFAM" id="SSF53474">
    <property type="entry name" value="alpha/beta-Hydrolases"/>
    <property type="match status" value="1"/>
</dbReference>
<evidence type="ECO:0000256" key="1">
    <source>
        <dbReference type="SAM" id="SignalP"/>
    </source>
</evidence>
<dbReference type="RefSeq" id="WP_160694107.1">
    <property type="nucleotide sequence ID" value="NZ_CP047897.1"/>
</dbReference>